<sequence>MQRRKILSILLLSCPALALAEGPQIQSTFTDTWRVIAANRANVPMTGLQNVERDIRNVWLADNGSGRFTFAAENSADYGLWAGTLAIGASSTRFFQIGVAGATGPGRSGGEAGHVFHERYQSQYYIDAGAEGQRVFLARAGAPGASSAQTTNGAWRWDGSRNIEVSRNGDSGALGPGLGAGWSISSVMRLQAARNGQVLIDATLARAGGGGGSAVIKHVPGVGNTTCVLSGSTDPNYSPNVGSLVFGEWFSSLDLRSIDADGRIYTYFDNDSGVRDGIWEICNGPPRAIAVNNEPGPRGPGLTVDSRFSFMMSPPMPGPAGAIYFGATAAVPSGPSTLMLDGIFLHEGGSNRPIVLQGDAGAYSPNWQGTTFGPMRFNTIAVNGRTIAFDAVATNGSTNYEGMWRITKGGTAQPVAIIGDTGAWSPGGGLRWSQLMERIVYGNGDIVLRAKTSDNVYALWLFEPGQPPRRILAEGQTFPLQTTSGLVNPVINDISLPSNNTSSTPRFGPGTSAGLDGWTNRDGQLLARLSLEGYGYVWAVTRPSEHIFRDDFQR</sequence>
<feature type="chain" id="PRO_5046546470" evidence="1">
    <location>
        <begin position="21"/>
        <end position="554"/>
    </location>
</feature>
<name>A0ABT1QZ03_9GAMM</name>
<proteinExistence type="predicted"/>
<dbReference type="RefSeq" id="WP_255916708.1">
    <property type="nucleotide sequence ID" value="NZ_JANFQO010000033.1"/>
</dbReference>
<evidence type="ECO:0000256" key="1">
    <source>
        <dbReference type="SAM" id="SignalP"/>
    </source>
</evidence>
<keyword evidence="3" id="KW-1185">Reference proteome</keyword>
<evidence type="ECO:0000313" key="3">
    <source>
        <dbReference type="Proteomes" id="UP001165498"/>
    </source>
</evidence>
<protein>
    <submittedName>
        <fullName evidence="2">Uncharacterized protein</fullName>
    </submittedName>
</protein>
<evidence type="ECO:0000313" key="2">
    <source>
        <dbReference type="EMBL" id="MCQ4167522.1"/>
    </source>
</evidence>
<gene>
    <name evidence="2" type="ORF">NM961_22645</name>
</gene>
<dbReference type="EMBL" id="JANFQO010000033">
    <property type="protein sequence ID" value="MCQ4167522.1"/>
    <property type="molecule type" value="Genomic_DNA"/>
</dbReference>
<accession>A0ABT1QZ03</accession>
<comment type="caution">
    <text evidence="2">The sequence shown here is derived from an EMBL/GenBank/DDBJ whole genome shotgun (WGS) entry which is preliminary data.</text>
</comment>
<reference evidence="2" key="1">
    <citation type="submission" date="2022-07" db="EMBL/GenBank/DDBJ databases">
        <title>Tahibacter sp., a new gammaproteobacterium isolated from the silt sample collected at pig farm.</title>
        <authorList>
            <person name="Chen H."/>
        </authorList>
    </citation>
    <scope>NUCLEOTIDE SEQUENCE</scope>
    <source>
        <strain evidence="2">P2K</strain>
    </source>
</reference>
<feature type="signal peptide" evidence="1">
    <location>
        <begin position="1"/>
        <end position="20"/>
    </location>
</feature>
<dbReference type="Proteomes" id="UP001165498">
    <property type="component" value="Unassembled WGS sequence"/>
</dbReference>
<keyword evidence="1" id="KW-0732">Signal</keyword>
<organism evidence="2 3">
    <name type="scientific">Tahibacter harae</name>
    <dbReference type="NCBI Taxonomy" id="2963937"/>
    <lineage>
        <taxon>Bacteria</taxon>
        <taxon>Pseudomonadati</taxon>
        <taxon>Pseudomonadota</taxon>
        <taxon>Gammaproteobacteria</taxon>
        <taxon>Lysobacterales</taxon>
        <taxon>Rhodanobacteraceae</taxon>
        <taxon>Tahibacter</taxon>
    </lineage>
</organism>